<sequence>MARHALRNRLLTTLTACLASAVAAGAVAVSVLDRDHGHDHDDHAHIDTTNGLLVTNRSSLRMCVEVGGGTDGQAIHTDLLAGLDQARRDPNWTGAYGKARFDPATALTTGCPAPNLPDRVERTTVAGPGLTDDPSPYRVWVYVLDDPTADRILGVGRPADVATAELMREANSMWPVSTALLVRRSHLTDAAAVAPTLRAALGLVRVHQEPAP</sequence>
<evidence type="ECO:0000313" key="2">
    <source>
        <dbReference type="EMBL" id="SCG15443.1"/>
    </source>
</evidence>
<dbReference type="GeneID" id="95801522"/>
<proteinExistence type="predicted"/>
<accession>A0A1C5G691</accession>
<evidence type="ECO:0000256" key="1">
    <source>
        <dbReference type="SAM" id="SignalP"/>
    </source>
</evidence>
<keyword evidence="3" id="KW-1185">Reference proteome</keyword>
<dbReference type="AlphaFoldDB" id="A0A1C5G691"/>
<protein>
    <submittedName>
        <fullName evidence="2">Uncharacterized protein</fullName>
    </submittedName>
</protein>
<dbReference type="Proteomes" id="UP000198251">
    <property type="component" value="Chromosome I"/>
</dbReference>
<evidence type="ECO:0000313" key="3">
    <source>
        <dbReference type="Proteomes" id="UP000198251"/>
    </source>
</evidence>
<organism evidence="2 3">
    <name type="scientific">Micromonospora echinofusca</name>
    <dbReference type="NCBI Taxonomy" id="47858"/>
    <lineage>
        <taxon>Bacteria</taxon>
        <taxon>Bacillati</taxon>
        <taxon>Actinomycetota</taxon>
        <taxon>Actinomycetes</taxon>
        <taxon>Micromonosporales</taxon>
        <taxon>Micromonosporaceae</taxon>
        <taxon>Micromonospora</taxon>
    </lineage>
</organism>
<reference evidence="2 3" key="1">
    <citation type="submission" date="2016-06" db="EMBL/GenBank/DDBJ databases">
        <authorList>
            <person name="Kjaerup R.B."/>
            <person name="Dalgaard T.S."/>
            <person name="Juul-Madsen H.R."/>
        </authorList>
    </citation>
    <scope>NUCLEOTIDE SEQUENCE [LARGE SCALE GENOMIC DNA]</scope>
    <source>
        <strain evidence="2 3">DSM 43913</strain>
    </source>
</reference>
<dbReference type="RefSeq" id="WP_157747062.1">
    <property type="nucleotide sequence ID" value="NZ_LT607733.1"/>
</dbReference>
<gene>
    <name evidence="2" type="ORF">GA0070610_1674</name>
</gene>
<dbReference type="EMBL" id="LT607733">
    <property type="protein sequence ID" value="SCG15443.1"/>
    <property type="molecule type" value="Genomic_DNA"/>
</dbReference>
<feature type="signal peptide" evidence="1">
    <location>
        <begin position="1"/>
        <end position="28"/>
    </location>
</feature>
<feature type="chain" id="PRO_5008716341" evidence="1">
    <location>
        <begin position="29"/>
        <end position="212"/>
    </location>
</feature>
<keyword evidence="1" id="KW-0732">Signal</keyword>
<name>A0A1C5G691_MICEH</name>